<dbReference type="SUPFAM" id="SSF53187">
    <property type="entry name" value="Zn-dependent exopeptidases"/>
    <property type="match status" value="1"/>
</dbReference>
<keyword evidence="3" id="KW-0378">Hydrolase</keyword>
<proteinExistence type="predicted"/>
<organism evidence="6 7">
    <name type="scientific">Sphingobacterium lactis</name>
    <dbReference type="NCBI Taxonomy" id="797291"/>
    <lineage>
        <taxon>Bacteria</taxon>
        <taxon>Pseudomonadati</taxon>
        <taxon>Bacteroidota</taxon>
        <taxon>Sphingobacteriia</taxon>
        <taxon>Sphingobacteriales</taxon>
        <taxon>Sphingobacteriaceae</taxon>
        <taxon>Sphingobacterium</taxon>
    </lineage>
</organism>
<dbReference type="EC" id="3.5.1.28" evidence="2"/>
<evidence type="ECO:0000313" key="6">
    <source>
        <dbReference type="EMBL" id="SEG53705.1"/>
    </source>
</evidence>
<dbReference type="AlphaFoldDB" id="A0A1H6B088"/>
<evidence type="ECO:0000256" key="1">
    <source>
        <dbReference type="ARBA" id="ARBA00001561"/>
    </source>
</evidence>
<evidence type="ECO:0000259" key="5">
    <source>
        <dbReference type="SMART" id="SM00646"/>
    </source>
</evidence>
<feature type="domain" description="MurNAc-LAA" evidence="5">
    <location>
        <begin position="112"/>
        <end position="288"/>
    </location>
</feature>
<dbReference type="InterPro" id="IPR002508">
    <property type="entry name" value="MurNAc-LAA_cat"/>
</dbReference>
<dbReference type="SMART" id="SM00646">
    <property type="entry name" value="Ami_3"/>
    <property type="match status" value="1"/>
</dbReference>
<name>A0A1H6B088_9SPHI</name>
<dbReference type="Proteomes" id="UP000236731">
    <property type="component" value="Unassembled WGS sequence"/>
</dbReference>
<dbReference type="GO" id="GO:0009253">
    <property type="term" value="P:peptidoglycan catabolic process"/>
    <property type="evidence" value="ECO:0007669"/>
    <property type="project" value="InterPro"/>
</dbReference>
<evidence type="ECO:0000256" key="2">
    <source>
        <dbReference type="ARBA" id="ARBA00011901"/>
    </source>
</evidence>
<feature type="chain" id="PRO_5009293189" description="N-acetylmuramoyl-L-alanine amidase" evidence="4">
    <location>
        <begin position="30"/>
        <end position="297"/>
    </location>
</feature>
<dbReference type="Gene3D" id="3.40.630.40">
    <property type="entry name" value="Zn-dependent exopeptidases"/>
    <property type="match status" value="1"/>
</dbReference>
<evidence type="ECO:0000313" key="7">
    <source>
        <dbReference type="Proteomes" id="UP000236731"/>
    </source>
</evidence>
<evidence type="ECO:0000256" key="3">
    <source>
        <dbReference type="ARBA" id="ARBA00022801"/>
    </source>
</evidence>
<keyword evidence="7" id="KW-1185">Reference proteome</keyword>
<accession>A0A1H6B088</accession>
<dbReference type="GO" id="GO:0030288">
    <property type="term" value="C:outer membrane-bounded periplasmic space"/>
    <property type="evidence" value="ECO:0007669"/>
    <property type="project" value="TreeGrafter"/>
</dbReference>
<dbReference type="RefSeq" id="WP_234993225.1">
    <property type="nucleotide sequence ID" value="NZ_CP049246.1"/>
</dbReference>
<sequence length="297" mass="33237">MKFNKTFKITATALGMLIPLLFLSTFVQSSNLNTPENQEQEEGKSNKAMKLIVIDPGHGGNLPGAKGEFTYEKDIVLQVGKKLKEAIEKEMPGVKAMLTRDSDIDVPFHQRTALANKNHADLFISIHCNSANSDRRVKGKNGRYVTQVIKRPEVSGTETFVCGFNRLQRGESDVAVRENADILMEDNYQENYGGFDPKDPSTYIIFSLMKRTYRDKSIRFATYIQNEYVKKGRPNRGVQELSLAVLASAAMPAVLTEIGFISNPQEEEFMASNKGQEEIVANIVDAIKHYRTSSGMQ</sequence>
<gene>
    <name evidence="6" type="ORF">SAMN05421877_10957</name>
</gene>
<dbReference type="CDD" id="cd02696">
    <property type="entry name" value="MurNAc-LAA"/>
    <property type="match status" value="1"/>
</dbReference>
<reference evidence="7" key="1">
    <citation type="submission" date="2016-10" db="EMBL/GenBank/DDBJ databases">
        <authorList>
            <person name="Varghese N."/>
            <person name="Submissions S."/>
        </authorList>
    </citation>
    <scope>NUCLEOTIDE SEQUENCE [LARGE SCALE GENOMIC DNA]</scope>
    <source>
        <strain evidence="7">DSM 22361</strain>
    </source>
</reference>
<dbReference type="PANTHER" id="PTHR30404:SF0">
    <property type="entry name" value="N-ACETYLMURAMOYL-L-ALANINE AMIDASE AMIC"/>
    <property type="match status" value="1"/>
</dbReference>
<dbReference type="EMBL" id="FNUT01000009">
    <property type="protein sequence ID" value="SEG53705.1"/>
    <property type="molecule type" value="Genomic_DNA"/>
</dbReference>
<comment type="catalytic activity">
    <reaction evidence="1">
        <text>Hydrolyzes the link between N-acetylmuramoyl residues and L-amino acid residues in certain cell-wall glycopeptides.</text>
        <dbReference type="EC" id="3.5.1.28"/>
    </reaction>
</comment>
<dbReference type="PANTHER" id="PTHR30404">
    <property type="entry name" value="N-ACETYLMURAMOYL-L-ALANINE AMIDASE"/>
    <property type="match status" value="1"/>
</dbReference>
<keyword evidence="4" id="KW-0732">Signal</keyword>
<evidence type="ECO:0000256" key="4">
    <source>
        <dbReference type="SAM" id="SignalP"/>
    </source>
</evidence>
<dbReference type="Pfam" id="PF01520">
    <property type="entry name" value="Amidase_3"/>
    <property type="match status" value="1"/>
</dbReference>
<dbReference type="GO" id="GO:0008745">
    <property type="term" value="F:N-acetylmuramoyl-L-alanine amidase activity"/>
    <property type="evidence" value="ECO:0007669"/>
    <property type="project" value="UniProtKB-EC"/>
</dbReference>
<protein>
    <recommendedName>
        <fullName evidence="2">N-acetylmuramoyl-L-alanine amidase</fullName>
        <ecNumber evidence="2">3.5.1.28</ecNumber>
    </recommendedName>
</protein>
<dbReference type="InterPro" id="IPR050695">
    <property type="entry name" value="N-acetylmuramoyl_amidase_3"/>
</dbReference>
<feature type="signal peptide" evidence="4">
    <location>
        <begin position="1"/>
        <end position="29"/>
    </location>
</feature>